<name>A0ABT9GLW3_9GAMM</name>
<dbReference type="RefSeq" id="WP_305944129.1">
    <property type="nucleotide sequence ID" value="NZ_JAUZVY010000001.1"/>
</dbReference>
<dbReference type="SUPFAM" id="SSF81901">
    <property type="entry name" value="HCP-like"/>
    <property type="match status" value="1"/>
</dbReference>
<evidence type="ECO:0008006" key="4">
    <source>
        <dbReference type="Google" id="ProtNLM"/>
    </source>
</evidence>
<dbReference type="Gene3D" id="1.25.40.10">
    <property type="entry name" value="Tetratricopeptide repeat domain"/>
    <property type="match status" value="1"/>
</dbReference>
<feature type="signal peptide" evidence="1">
    <location>
        <begin position="1"/>
        <end position="20"/>
    </location>
</feature>
<proteinExistence type="predicted"/>
<dbReference type="EMBL" id="JAUZVY010000001">
    <property type="protein sequence ID" value="MDP4527955.1"/>
    <property type="molecule type" value="Genomic_DNA"/>
</dbReference>
<protein>
    <recommendedName>
        <fullName evidence="4">Sel1 repeat family protein</fullName>
    </recommendedName>
</protein>
<dbReference type="PROSITE" id="PS51257">
    <property type="entry name" value="PROKAR_LIPOPROTEIN"/>
    <property type="match status" value="1"/>
</dbReference>
<sequence>MMRKIFIALSLLGVACITQADMCDIQVITENELSNFGKYFQIPEDESVELILSKYPQCIDQASLIVAYLYLDSASPFHSILKAVSYLKQSVEMGNEQAAALLGSLFISNERVYNLEEGIELLEFASSNGVNLAMINLFTLSRQGKYDSEKGVQLLENAYKNGYEKAVLYYGHYLHLKSVATGQHALTADAIAILEEFDFIELSGDRHFYLTEIYMDKRTAHYDSAKAVQHWTKAIEEGHERAISLWKSYEKASQQND</sequence>
<evidence type="ECO:0000313" key="2">
    <source>
        <dbReference type="EMBL" id="MDP4527955.1"/>
    </source>
</evidence>
<comment type="caution">
    <text evidence="2">The sequence shown here is derived from an EMBL/GenBank/DDBJ whole genome shotgun (WGS) entry which is preliminary data.</text>
</comment>
<dbReference type="InterPro" id="IPR011990">
    <property type="entry name" value="TPR-like_helical_dom_sf"/>
</dbReference>
<accession>A0ABT9GLW3</accession>
<dbReference type="Proteomes" id="UP001236258">
    <property type="component" value="Unassembled WGS sequence"/>
</dbReference>
<evidence type="ECO:0000313" key="3">
    <source>
        <dbReference type="Proteomes" id="UP001236258"/>
    </source>
</evidence>
<evidence type="ECO:0000256" key="1">
    <source>
        <dbReference type="SAM" id="SignalP"/>
    </source>
</evidence>
<feature type="chain" id="PRO_5045290604" description="Sel1 repeat family protein" evidence="1">
    <location>
        <begin position="21"/>
        <end position="257"/>
    </location>
</feature>
<gene>
    <name evidence="2" type="ORF">Q3O59_02755</name>
</gene>
<reference evidence="2 3" key="1">
    <citation type="submission" date="2023-08" db="EMBL/GenBank/DDBJ databases">
        <authorList>
            <person name="Joshi A."/>
            <person name="Thite S."/>
        </authorList>
    </citation>
    <scope>NUCLEOTIDE SEQUENCE [LARGE SCALE GENOMIC DNA]</scope>
    <source>
        <strain evidence="2 3">1E1</strain>
    </source>
</reference>
<keyword evidence="1" id="KW-0732">Signal</keyword>
<keyword evidence="3" id="KW-1185">Reference proteome</keyword>
<organism evidence="2 3">
    <name type="scientific">Alkalimonas delamerensis</name>
    <dbReference type="NCBI Taxonomy" id="265981"/>
    <lineage>
        <taxon>Bacteria</taxon>
        <taxon>Pseudomonadati</taxon>
        <taxon>Pseudomonadota</taxon>
        <taxon>Gammaproteobacteria</taxon>
        <taxon>Alkalimonas</taxon>
    </lineage>
</organism>